<accession>A0A0N1NZ33</accession>
<keyword evidence="3" id="KW-1185">Reference proteome</keyword>
<dbReference type="PANTHER" id="PTHR47256:SF3">
    <property type="entry name" value="ZN(II)2CYS6 TRANSCRIPTION FACTOR (EUROFUNG)"/>
    <property type="match status" value="1"/>
</dbReference>
<sequence>MSSGRGPGNSGSGQPARRQVALKSMAGTSGSGMAQGEGSKRNSSASGGRKYASRACCDGNPCSSCRKEGVACVMDLQSDQRRQMNRTSRNARDRLQEKLVDVMRCAPLSDAQLMFEAIRHDSVPAQLETLADQLLSKVADVSDTNGFDHDGSFQLDGSQLSDIVDDNDQDLAASELSYTAAAGSCDHTDDDVPSVLSASSWPAVGIHIDRAQILQAMLSFVEAARSQLASGMMDPVVSLSLTGLDLDLFFRDRMASDAHTVSTWAYVGTTDYNG</sequence>
<reference evidence="2 3" key="1">
    <citation type="submission" date="2015-06" db="EMBL/GenBank/DDBJ databases">
        <title>Draft genome of the ant-associated black yeast Phialophora attae CBS 131958.</title>
        <authorList>
            <person name="Moreno L.F."/>
            <person name="Stielow B.J."/>
            <person name="de Hoog S."/>
            <person name="Vicente V.A."/>
            <person name="Weiss V.A."/>
            <person name="de Vries M."/>
            <person name="Cruz L.M."/>
            <person name="Souza E.M."/>
        </authorList>
    </citation>
    <scope>NUCLEOTIDE SEQUENCE [LARGE SCALE GENOMIC DNA]</scope>
    <source>
        <strain evidence="2 3">CBS 131958</strain>
    </source>
</reference>
<name>A0A0N1NZ33_9EURO</name>
<dbReference type="EMBL" id="LFJN01000020">
    <property type="protein sequence ID" value="KPI38125.1"/>
    <property type="molecule type" value="Genomic_DNA"/>
</dbReference>
<dbReference type="PANTHER" id="PTHR47256">
    <property type="entry name" value="ZN(II)2CYS6 TRANSCRIPTION FACTOR (EUROFUNG)-RELATED"/>
    <property type="match status" value="1"/>
</dbReference>
<feature type="compositionally biased region" description="Gly residues" evidence="1">
    <location>
        <begin position="1"/>
        <end position="11"/>
    </location>
</feature>
<feature type="region of interest" description="Disordered" evidence="1">
    <location>
        <begin position="1"/>
        <end position="50"/>
    </location>
</feature>
<dbReference type="InterPro" id="IPR053187">
    <property type="entry name" value="Notoamide_regulator"/>
</dbReference>
<evidence type="ECO:0000256" key="1">
    <source>
        <dbReference type="SAM" id="MobiDB-lite"/>
    </source>
</evidence>
<gene>
    <name evidence="2" type="ORF">AB675_1101</name>
</gene>
<evidence type="ECO:0000313" key="2">
    <source>
        <dbReference type="EMBL" id="KPI38125.1"/>
    </source>
</evidence>
<dbReference type="OrthoDB" id="4356994at2759"/>
<proteinExistence type="predicted"/>
<dbReference type="AlphaFoldDB" id="A0A0N1NZ33"/>
<evidence type="ECO:0000313" key="3">
    <source>
        <dbReference type="Proteomes" id="UP000038010"/>
    </source>
</evidence>
<dbReference type="RefSeq" id="XP_017998088.1">
    <property type="nucleotide sequence ID" value="XM_018139832.1"/>
</dbReference>
<organism evidence="2 3">
    <name type="scientific">Cyphellophora attinorum</name>
    <dbReference type="NCBI Taxonomy" id="1664694"/>
    <lineage>
        <taxon>Eukaryota</taxon>
        <taxon>Fungi</taxon>
        <taxon>Dikarya</taxon>
        <taxon>Ascomycota</taxon>
        <taxon>Pezizomycotina</taxon>
        <taxon>Eurotiomycetes</taxon>
        <taxon>Chaetothyriomycetidae</taxon>
        <taxon>Chaetothyriales</taxon>
        <taxon>Cyphellophoraceae</taxon>
        <taxon>Cyphellophora</taxon>
    </lineage>
</organism>
<dbReference type="VEuPathDB" id="FungiDB:AB675_1101"/>
<comment type="caution">
    <text evidence="2">The sequence shown here is derived from an EMBL/GenBank/DDBJ whole genome shotgun (WGS) entry which is preliminary data.</text>
</comment>
<protein>
    <submittedName>
        <fullName evidence="2">Uncharacterized protein</fullName>
    </submittedName>
</protein>
<dbReference type="GeneID" id="28731702"/>
<dbReference type="Proteomes" id="UP000038010">
    <property type="component" value="Unassembled WGS sequence"/>
</dbReference>